<dbReference type="AlphaFoldDB" id="A0A319C0C4"/>
<reference evidence="9" key="1">
    <citation type="submission" date="2016-12" db="EMBL/GenBank/DDBJ databases">
        <title>The genomes of Aspergillus section Nigri reveals drivers in fungal speciation.</title>
        <authorList>
            <consortium name="DOE Joint Genome Institute"/>
            <person name="Vesth T.C."/>
            <person name="Nybo J."/>
            <person name="Theobald S."/>
            <person name="Brandl J."/>
            <person name="Frisvad J.C."/>
            <person name="Nielsen K.F."/>
            <person name="Lyhne E.K."/>
            <person name="Kogle M.E."/>
            <person name="Kuo A."/>
            <person name="Riley R."/>
            <person name="Clum A."/>
            <person name="Nolan M."/>
            <person name="Lipzen A."/>
            <person name="Salamov A."/>
            <person name="Henrissat B."/>
            <person name="Wiebenga A."/>
            <person name="De Vries R.P."/>
            <person name="Grigoriev I.V."/>
            <person name="Mortensen U.H."/>
            <person name="Andersen M.R."/>
            <person name="Baker S.E."/>
        </authorList>
    </citation>
    <scope>NUCLEOTIDE SEQUENCE [LARGE SCALE GENOMIC DNA]</scope>
    <source>
        <strain evidence="9">CBS 113365</strain>
    </source>
</reference>
<keyword evidence="3 7" id="KW-1133">Transmembrane helix</keyword>
<comment type="similarity">
    <text evidence="5">Belongs to the SAT4 family.</text>
</comment>
<keyword evidence="10" id="KW-1185">Reference proteome</keyword>
<evidence type="ECO:0000256" key="3">
    <source>
        <dbReference type="ARBA" id="ARBA00022989"/>
    </source>
</evidence>
<proteinExistence type="inferred from homology"/>
<feature type="transmembrane region" description="Helical" evidence="7">
    <location>
        <begin position="171"/>
        <end position="192"/>
    </location>
</feature>
<evidence type="ECO:0000313" key="10">
    <source>
        <dbReference type="Proteomes" id="UP000248405"/>
    </source>
</evidence>
<evidence type="ECO:0000256" key="2">
    <source>
        <dbReference type="ARBA" id="ARBA00022692"/>
    </source>
</evidence>
<gene>
    <name evidence="9" type="ORF">BO88DRAFT_478366</name>
</gene>
<dbReference type="OrthoDB" id="5342292at2759"/>
<feature type="compositionally biased region" description="Basic and acidic residues" evidence="6">
    <location>
        <begin position="348"/>
        <end position="366"/>
    </location>
</feature>
<feature type="region of interest" description="Disordered" evidence="6">
    <location>
        <begin position="273"/>
        <end position="366"/>
    </location>
</feature>
<dbReference type="PANTHER" id="PTHR33048:SF108">
    <property type="entry name" value="INTEGRAL MEMBRANE PROTEIN"/>
    <property type="match status" value="1"/>
</dbReference>
<organism evidence="9 10">
    <name type="scientific">Aspergillus vadensis (strain CBS 113365 / IMI 142717 / IBT 24658)</name>
    <dbReference type="NCBI Taxonomy" id="1448311"/>
    <lineage>
        <taxon>Eukaryota</taxon>
        <taxon>Fungi</taxon>
        <taxon>Dikarya</taxon>
        <taxon>Ascomycota</taxon>
        <taxon>Pezizomycotina</taxon>
        <taxon>Eurotiomycetes</taxon>
        <taxon>Eurotiomycetidae</taxon>
        <taxon>Eurotiales</taxon>
        <taxon>Aspergillaceae</taxon>
        <taxon>Aspergillus</taxon>
        <taxon>Aspergillus subgen. Circumdati</taxon>
    </lineage>
</organism>
<comment type="subcellular location">
    <subcellularLocation>
        <location evidence="1">Membrane</location>
        <topology evidence="1">Multi-pass membrane protein</topology>
    </subcellularLocation>
</comment>
<feature type="domain" description="Rhodopsin" evidence="8">
    <location>
        <begin position="25"/>
        <end position="265"/>
    </location>
</feature>
<feature type="compositionally biased region" description="Low complexity" evidence="6">
    <location>
        <begin position="277"/>
        <end position="292"/>
    </location>
</feature>
<feature type="transmembrane region" description="Helical" evidence="7">
    <location>
        <begin position="249"/>
        <end position="269"/>
    </location>
</feature>
<keyword evidence="2 7" id="KW-0812">Transmembrane</keyword>
<feature type="transmembrane region" description="Helical" evidence="7">
    <location>
        <begin position="6"/>
        <end position="30"/>
    </location>
</feature>
<dbReference type="InterPro" id="IPR049326">
    <property type="entry name" value="Rhodopsin_dom_fungi"/>
</dbReference>
<keyword evidence="4 7" id="KW-0472">Membrane</keyword>
<feature type="transmembrane region" description="Helical" evidence="7">
    <location>
        <begin position="83"/>
        <end position="106"/>
    </location>
</feature>
<evidence type="ECO:0000313" key="9">
    <source>
        <dbReference type="EMBL" id="PYH71623.1"/>
    </source>
</evidence>
<feature type="transmembrane region" description="Helical" evidence="7">
    <location>
        <begin position="118"/>
        <end position="141"/>
    </location>
</feature>
<dbReference type="GO" id="GO:0016020">
    <property type="term" value="C:membrane"/>
    <property type="evidence" value="ECO:0007669"/>
    <property type="project" value="UniProtKB-SubCell"/>
</dbReference>
<feature type="transmembrane region" description="Helical" evidence="7">
    <location>
        <begin position="42"/>
        <end position="63"/>
    </location>
</feature>
<evidence type="ECO:0000256" key="5">
    <source>
        <dbReference type="ARBA" id="ARBA00038359"/>
    </source>
</evidence>
<evidence type="ECO:0000256" key="4">
    <source>
        <dbReference type="ARBA" id="ARBA00023136"/>
    </source>
</evidence>
<feature type="transmembrane region" description="Helical" evidence="7">
    <location>
        <begin position="204"/>
        <end position="229"/>
    </location>
</feature>
<evidence type="ECO:0000256" key="1">
    <source>
        <dbReference type="ARBA" id="ARBA00004141"/>
    </source>
</evidence>
<evidence type="ECO:0000256" key="6">
    <source>
        <dbReference type="SAM" id="MobiDB-lite"/>
    </source>
</evidence>
<dbReference type="EMBL" id="KZ821618">
    <property type="protein sequence ID" value="PYH71623.1"/>
    <property type="molecule type" value="Genomic_DNA"/>
</dbReference>
<evidence type="ECO:0000256" key="7">
    <source>
        <dbReference type="SAM" id="Phobius"/>
    </source>
</evidence>
<dbReference type="InterPro" id="IPR052337">
    <property type="entry name" value="SAT4-like"/>
</dbReference>
<sequence length="366" mass="39040">MSLWTISLVTQILCLALVSGFVALRGVVAWRFKKGVDVEDGFCFVSLIFFDAYCILILFYIFNNGTQPPSTLTPSQTTIVYKLFYTLTIIYVPMVLLAKLTLLTILARLFIVRRSQTLTVYLTITLTTIYYIIIFFIKIFICNPVSTFWTSPNNPHNPNCLSEGGVFLADAVMSVITDLAILLLPIGLMFPLRLGVVKKVKVGAMLGCGGLAVGFSIYRVVLVVGVGAAGLGDSQVYARILLSGNAEGGFGLICSCIPALHILVSRVKAKMRKGSRSRSTTTGKGSSAIASGDGSGSGSGGGKKRDRGVSSSGGTAAPIVITSSPEDVLHDPGGLLASCDDGDDQDGGEGRGEKNDRRDDREEGWV</sequence>
<dbReference type="RefSeq" id="XP_025565417.1">
    <property type="nucleotide sequence ID" value="XM_025711992.1"/>
</dbReference>
<name>A0A319C0C4_ASPVC</name>
<dbReference type="Pfam" id="PF20684">
    <property type="entry name" value="Fung_rhodopsin"/>
    <property type="match status" value="1"/>
</dbReference>
<dbReference type="GeneID" id="37216584"/>
<protein>
    <recommendedName>
        <fullName evidence="8">Rhodopsin domain-containing protein</fullName>
    </recommendedName>
</protein>
<accession>A0A319C0C4</accession>
<evidence type="ECO:0000259" key="8">
    <source>
        <dbReference type="Pfam" id="PF20684"/>
    </source>
</evidence>
<dbReference type="PANTHER" id="PTHR33048">
    <property type="entry name" value="PTH11-LIKE INTEGRAL MEMBRANE PROTEIN (AFU_ORTHOLOGUE AFUA_5G11245)"/>
    <property type="match status" value="1"/>
</dbReference>
<dbReference type="Proteomes" id="UP000248405">
    <property type="component" value="Unassembled WGS sequence"/>
</dbReference>